<proteinExistence type="predicted"/>
<dbReference type="Gene3D" id="1.10.260.40">
    <property type="entry name" value="lambda repressor-like DNA-binding domains"/>
    <property type="match status" value="1"/>
</dbReference>
<reference evidence="3 4" key="1">
    <citation type="submission" date="2018-08" db="EMBL/GenBank/DDBJ databases">
        <title>Pallidiluteibacterium maritimus gen. nov., sp. nov., isolated from coastal sediment.</title>
        <authorList>
            <person name="Zhou L.Y."/>
        </authorList>
    </citation>
    <scope>NUCLEOTIDE SEQUENCE [LARGE SCALE GENOMIC DNA]</scope>
    <source>
        <strain evidence="3 4">XSD2</strain>
    </source>
</reference>
<dbReference type="CDD" id="cd00093">
    <property type="entry name" value="HTH_XRE"/>
    <property type="match status" value="1"/>
</dbReference>
<dbReference type="InterPro" id="IPR010982">
    <property type="entry name" value="Lambda_DNA-bd_dom_sf"/>
</dbReference>
<dbReference type="SMART" id="SM00530">
    <property type="entry name" value="HTH_XRE"/>
    <property type="match status" value="1"/>
</dbReference>
<dbReference type="OrthoDB" id="9805356at2"/>
<gene>
    <name evidence="3" type="ORF">D1614_04355</name>
</gene>
<dbReference type="Proteomes" id="UP000265926">
    <property type="component" value="Unassembled WGS sequence"/>
</dbReference>
<dbReference type="EMBL" id="QWGR01000002">
    <property type="protein sequence ID" value="RIJ49982.1"/>
    <property type="molecule type" value="Genomic_DNA"/>
</dbReference>
<organism evidence="3 4">
    <name type="scientific">Maribellus luteus</name>
    <dbReference type="NCBI Taxonomy" id="2305463"/>
    <lineage>
        <taxon>Bacteria</taxon>
        <taxon>Pseudomonadati</taxon>
        <taxon>Bacteroidota</taxon>
        <taxon>Bacteroidia</taxon>
        <taxon>Marinilabiliales</taxon>
        <taxon>Prolixibacteraceae</taxon>
        <taxon>Maribellus</taxon>
    </lineage>
</organism>
<dbReference type="SUPFAM" id="SSF51182">
    <property type="entry name" value="RmlC-like cupins"/>
    <property type="match status" value="1"/>
</dbReference>
<evidence type="ECO:0000313" key="4">
    <source>
        <dbReference type="Proteomes" id="UP000265926"/>
    </source>
</evidence>
<dbReference type="InterPro" id="IPR011051">
    <property type="entry name" value="RmlC_Cupin_sf"/>
</dbReference>
<protein>
    <submittedName>
        <fullName evidence="3">XRE family transcriptional regulator</fullName>
    </submittedName>
</protein>
<dbReference type="PANTHER" id="PTHR46797">
    <property type="entry name" value="HTH-TYPE TRANSCRIPTIONAL REGULATOR"/>
    <property type="match status" value="1"/>
</dbReference>
<dbReference type="Pfam" id="PF01381">
    <property type="entry name" value="HTH_3"/>
    <property type="match status" value="1"/>
</dbReference>
<name>A0A399T5B7_9BACT</name>
<feature type="domain" description="HTH cro/C1-type" evidence="2">
    <location>
        <begin position="11"/>
        <end position="65"/>
    </location>
</feature>
<dbReference type="PROSITE" id="PS50943">
    <property type="entry name" value="HTH_CROC1"/>
    <property type="match status" value="1"/>
</dbReference>
<accession>A0A399T5B7</accession>
<evidence type="ECO:0000313" key="3">
    <source>
        <dbReference type="EMBL" id="RIJ49982.1"/>
    </source>
</evidence>
<dbReference type="InterPro" id="IPR001387">
    <property type="entry name" value="Cro/C1-type_HTH"/>
</dbReference>
<dbReference type="Pfam" id="PF07883">
    <property type="entry name" value="Cupin_2"/>
    <property type="match status" value="1"/>
</dbReference>
<dbReference type="InterPro" id="IPR013096">
    <property type="entry name" value="Cupin_2"/>
</dbReference>
<comment type="caution">
    <text evidence="3">The sequence shown here is derived from an EMBL/GenBank/DDBJ whole genome shotgun (WGS) entry which is preliminary data.</text>
</comment>
<dbReference type="InterPro" id="IPR014710">
    <property type="entry name" value="RmlC-like_jellyroll"/>
</dbReference>
<sequence length="191" mass="21335">MKNQKKIGKKIKAFREFRKISREDLALKANLDEGQLEAIEEKGSVPSLGHLIKISRALGVRIGTFLDDQEKIGPAVVKAGEEKASFSFSTKDATPREHLNFFSLAQAKADRHMEPFVVEIEPSNESDYKLSSHEGEEFIFVMEGSVEINYGKDLYQLEKGDSIYLDSIVAHNIHAAANQKAKLLAVIYTPV</sequence>
<dbReference type="SUPFAM" id="SSF47413">
    <property type="entry name" value="lambda repressor-like DNA-binding domains"/>
    <property type="match status" value="1"/>
</dbReference>
<dbReference type="AlphaFoldDB" id="A0A399T5B7"/>
<evidence type="ECO:0000256" key="1">
    <source>
        <dbReference type="ARBA" id="ARBA00023125"/>
    </source>
</evidence>
<dbReference type="PANTHER" id="PTHR46797:SF19">
    <property type="entry name" value="BLL2473 PROTEIN"/>
    <property type="match status" value="1"/>
</dbReference>
<dbReference type="GO" id="GO:0005829">
    <property type="term" value="C:cytosol"/>
    <property type="evidence" value="ECO:0007669"/>
    <property type="project" value="TreeGrafter"/>
</dbReference>
<dbReference type="RefSeq" id="WP_119436669.1">
    <property type="nucleotide sequence ID" value="NZ_QWGR01000002.1"/>
</dbReference>
<keyword evidence="4" id="KW-1185">Reference proteome</keyword>
<dbReference type="InterPro" id="IPR050807">
    <property type="entry name" value="TransReg_Diox_bact_type"/>
</dbReference>
<dbReference type="GO" id="GO:0003700">
    <property type="term" value="F:DNA-binding transcription factor activity"/>
    <property type="evidence" value="ECO:0007669"/>
    <property type="project" value="TreeGrafter"/>
</dbReference>
<dbReference type="GO" id="GO:0003677">
    <property type="term" value="F:DNA binding"/>
    <property type="evidence" value="ECO:0007669"/>
    <property type="project" value="UniProtKB-KW"/>
</dbReference>
<dbReference type="Gene3D" id="2.60.120.10">
    <property type="entry name" value="Jelly Rolls"/>
    <property type="match status" value="1"/>
</dbReference>
<evidence type="ECO:0000259" key="2">
    <source>
        <dbReference type="PROSITE" id="PS50943"/>
    </source>
</evidence>
<dbReference type="CDD" id="cd02209">
    <property type="entry name" value="cupin_XRE_C"/>
    <property type="match status" value="1"/>
</dbReference>
<keyword evidence="1" id="KW-0238">DNA-binding</keyword>